<evidence type="ECO:0000313" key="4">
    <source>
        <dbReference type="EMBL" id="KAG6953602.1"/>
    </source>
</evidence>
<dbReference type="AlphaFoldDB" id="A0A329RNM3"/>
<dbReference type="Proteomes" id="UP000251314">
    <property type="component" value="Unassembled WGS sequence"/>
</dbReference>
<dbReference type="Proteomes" id="UP000760860">
    <property type="component" value="Unassembled WGS sequence"/>
</dbReference>
<dbReference type="OrthoDB" id="112107at2759"/>
<dbReference type="EMBL" id="JAENGZ010000813">
    <property type="protein sequence ID" value="KAG6953602.1"/>
    <property type="molecule type" value="Genomic_DNA"/>
</dbReference>
<accession>A0A329RNM3</accession>
<evidence type="ECO:0000313" key="5">
    <source>
        <dbReference type="EMBL" id="RAW24678.1"/>
    </source>
</evidence>
<proteinExistence type="predicted"/>
<dbReference type="Proteomes" id="UP000736787">
    <property type="component" value="Unassembled WGS sequence"/>
</dbReference>
<reference evidence="4" key="3">
    <citation type="submission" date="2021-01" db="EMBL/GenBank/DDBJ databases">
        <title>Phytophthora aleatoria, a newly-described species from Pinus radiata is distinct from Phytophthora cactorum isolates based on comparative genomics.</title>
        <authorList>
            <person name="Mcdougal R."/>
            <person name="Panda P."/>
            <person name="Williams N."/>
            <person name="Studholme D.J."/>
        </authorList>
    </citation>
    <scope>NUCLEOTIDE SEQUENCE</scope>
    <source>
        <strain evidence="4">NZFS 3830</strain>
    </source>
</reference>
<gene>
    <name evidence="4" type="ORF">JG687_00012302</name>
    <name evidence="5" type="ORF">PC110_g18894</name>
    <name evidence="2" type="ORF">PC117_g16374</name>
    <name evidence="3" type="ORF">PC129_g13866</name>
</gene>
<evidence type="ECO:0000313" key="3">
    <source>
        <dbReference type="EMBL" id="KAG3215251.1"/>
    </source>
</evidence>
<sequence length="160" mass="17808">MRPRFEKGEELVFVTDIVQLERIVADENCTSGASTSSAGQAPATPAPTRSQRQSKRQIDRLRREITTLNVELARLHLDETGLADTTAMWKTIAMTQLLQRQRAEHNNKVLKRMLTAQHLLAKSILNGRVDLLQAIPKKASSAKILSNAPRVGPLLFKTSN</sequence>
<dbReference type="EMBL" id="MJFZ01000849">
    <property type="protein sequence ID" value="RAW24678.1"/>
    <property type="molecule type" value="Genomic_DNA"/>
</dbReference>
<reference evidence="2" key="2">
    <citation type="submission" date="2018-10" db="EMBL/GenBank/DDBJ databases">
        <title>Effector identification in a new, highly contiguous assembly of the strawberry crown rot pathogen Phytophthora cactorum.</title>
        <authorList>
            <person name="Armitage A.D."/>
            <person name="Nellist C.F."/>
            <person name="Bates H."/>
            <person name="Vickerstaff R.J."/>
            <person name="Harrison R.J."/>
        </authorList>
    </citation>
    <scope>NUCLEOTIDE SEQUENCE</scope>
    <source>
        <strain evidence="2">4040</strain>
        <strain evidence="3">P421</strain>
    </source>
</reference>
<feature type="region of interest" description="Disordered" evidence="1">
    <location>
        <begin position="30"/>
        <end position="57"/>
    </location>
</feature>
<name>A0A329RNM3_9STRA</name>
<evidence type="ECO:0000313" key="2">
    <source>
        <dbReference type="EMBL" id="KAG2920964.1"/>
    </source>
</evidence>
<reference evidence="5 6" key="1">
    <citation type="submission" date="2018-01" db="EMBL/GenBank/DDBJ databases">
        <title>Draft genome of the strawberry crown rot pathogen Phytophthora cactorum.</title>
        <authorList>
            <person name="Armitage A.D."/>
            <person name="Lysoe E."/>
            <person name="Nellist C.F."/>
            <person name="Harrison R.J."/>
            <person name="Brurberg M.B."/>
        </authorList>
    </citation>
    <scope>NUCLEOTIDE SEQUENCE [LARGE SCALE GENOMIC DNA]</scope>
    <source>
        <strain evidence="5 6">10300</strain>
    </source>
</reference>
<evidence type="ECO:0000256" key="1">
    <source>
        <dbReference type="SAM" id="MobiDB-lite"/>
    </source>
</evidence>
<feature type="compositionally biased region" description="Low complexity" evidence="1">
    <location>
        <begin position="30"/>
        <end position="48"/>
    </location>
</feature>
<organism evidence="5 6">
    <name type="scientific">Phytophthora cactorum</name>
    <dbReference type="NCBI Taxonomy" id="29920"/>
    <lineage>
        <taxon>Eukaryota</taxon>
        <taxon>Sar</taxon>
        <taxon>Stramenopiles</taxon>
        <taxon>Oomycota</taxon>
        <taxon>Peronosporomycetes</taxon>
        <taxon>Peronosporales</taxon>
        <taxon>Peronosporaceae</taxon>
        <taxon>Phytophthora</taxon>
    </lineage>
</organism>
<comment type="caution">
    <text evidence="5">The sequence shown here is derived from an EMBL/GenBank/DDBJ whole genome shotgun (WGS) entry which is preliminary data.</text>
</comment>
<dbReference type="Proteomes" id="UP000688947">
    <property type="component" value="Unassembled WGS sequence"/>
</dbReference>
<protein>
    <submittedName>
        <fullName evidence="5">Uncharacterized protein</fullName>
    </submittedName>
</protein>
<evidence type="ECO:0000313" key="6">
    <source>
        <dbReference type="Proteomes" id="UP000251314"/>
    </source>
</evidence>
<dbReference type="VEuPathDB" id="FungiDB:PC110_g18894"/>
<keyword evidence="6" id="KW-1185">Reference proteome</keyword>
<dbReference type="EMBL" id="RCMK01000578">
    <property type="protein sequence ID" value="KAG2920964.1"/>
    <property type="molecule type" value="Genomic_DNA"/>
</dbReference>
<dbReference type="EMBL" id="RCMV01000571">
    <property type="protein sequence ID" value="KAG3215251.1"/>
    <property type="molecule type" value="Genomic_DNA"/>
</dbReference>